<dbReference type="Pfam" id="PF00133">
    <property type="entry name" value="tRNA-synt_1"/>
    <property type="match status" value="2"/>
</dbReference>
<proteinExistence type="inferred from homology"/>
<organism evidence="15 17">
    <name type="scientific">Adineta steineri</name>
    <dbReference type="NCBI Taxonomy" id="433720"/>
    <lineage>
        <taxon>Eukaryota</taxon>
        <taxon>Metazoa</taxon>
        <taxon>Spiralia</taxon>
        <taxon>Gnathifera</taxon>
        <taxon>Rotifera</taxon>
        <taxon>Eurotatoria</taxon>
        <taxon>Bdelloidea</taxon>
        <taxon>Adinetida</taxon>
        <taxon>Adinetidae</taxon>
        <taxon>Adineta</taxon>
    </lineage>
</organism>
<dbReference type="InterPro" id="IPR014729">
    <property type="entry name" value="Rossmann-like_a/b/a_fold"/>
</dbReference>
<feature type="domain" description="Methionyl/Valyl/Leucyl/Isoleucyl-tRNA synthetase anticodon-binding" evidence="12">
    <location>
        <begin position="810"/>
        <end position="932"/>
    </location>
</feature>
<evidence type="ECO:0000256" key="4">
    <source>
        <dbReference type="ARBA" id="ARBA00022741"/>
    </source>
</evidence>
<dbReference type="EC" id="6.1.1.4" evidence="2"/>
<dbReference type="Pfam" id="PF08264">
    <property type="entry name" value="Anticodon_1"/>
    <property type="match status" value="1"/>
</dbReference>
<dbReference type="InterPro" id="IPR055416">
    <property type="entry name" value="RBD_LARS1"/>
</dbReference>
<evidence type="ECO:0000256" key="8">
    <source>
        <dbReference type="ARBA" id="ARBA00030520"/>
    </source>
</evidence>
<evidence type="ECO:0000259" key="11">
    <source>
        <dbReference type="Pfam" id="PF00133"/>
    </source>
</evidence>
<dbReference type="EMBL" id="CAJNOM010000272">
    <property type="protein sequence ID" value="CAF1307773.1"/>
    <property type="molecule type" value="Genomic_DNA"/>
</dbReference>
<comment type="caution">
    <text evidence="15">The sequence shown here is derived from an EMBL/GenBank/DDBJ whole genome shotgun (WGS) entry which is preliminary data.</text>
</comment>
<dbReference type="PANTHER" id="PTHR45794:SF1">
    <property type="entry name" value="LEUCINE--TRNA LIGASE, CYTOPLASMIC"/>
    <property type="match status" value="1"/>
</dbReference>
<feature type="region of interest" description="Disordered" evidence="10">
    <location>
        <begin position="121"/>
        <end position="148"/>
    </location>
</feature>
<evidence type="ECO:0000256" key="1">
    <source>
        <dbReference type="ARBA" id="ARBA00005594"/>
    </source>
</evidence>
<keyword evidence="5 9" id="KW-0067">ATP-binding</keyword>
<evidence type="ECO:0000256" key="9">
    <source>
        <dbReference type="RuleBase" id="RU363035"/>
    </source>
</evidence>
<name>A0A815EBD0_9BILA</name>
<feature type="domain" description="Aminoacyl-tRNA synthetase class Ia" evidence="11">
    <location>
        <begin position="34"/>
        <end position="146"/>
    </location>
</feature>
<dbReference type="SUPFAM" id="SSF50677">
    <property type="entry name" value="ValRS/IleRS/LeuRS editing domain"/>
    <property type="match status" value="1"/>
</dbReference>
<dbReference type="Gene3D" id="3.40.50.620">
    <property type="entry name" value="HUPs"/>
    <property type="match status" value="1"/>
</dbReference>
<dbReference type="AlphaFoldDB" id="A0A815EBD0"/>
<dbReference type="GO" id="GO:0005524">
    <property type="term" value="F:ATP binding"/>
    <property type="evidence" value="ECO:0007669"/>
    <property type="project" value="UniProtKB-KW"/>
</dbReference>
<reference evidence="15" key="1">
    <citation type="submission" date="2021-02" db="EMBL/GenBank/DDBJ databases">
        <authorList>
            <person name="Nowell W R."/>
        </authorList>
    </citation>
    <scope>NUCLEOTIDE SEQUENCE</scope>
</reference>
<evidence type="ECO:0000256" key="5">
    <source>
        <dbReference type="ARBA" id="ARBA00022840"/>
    </source>
</evidence>
<dbReference type="EMBL" id="CAJNOI010000024">
    <property type="protein sequence ID" value="CAF0850425.1"/>
    <property type="molecule type" value="Genomic_DNA"/>
</dbReference>
<evidence type="ECO:0000259" key="12">
    <source>
        <dbReference type="Pfam" id="PF08264"/>
    </source>
</evidence>
<keyword evidence="4 9" id="KW-0547">Nucleotide-binding</keyword>
<evidence type="ECO:0000256" key="6">
    <source>
        <dbReference type="ARBA" id="ARBA00022917"/>
    </source>
</evidence>
<dbReference type="Proteomes" id="UP000663877">
    <property type="component" value="Unassembled WGS sequence"/>
</dbReference>
<dbReference type="NCBIfam" id="TIGR00395">
    <property type="entry name" value="leuS_arch"/>
    <property type="match status" value="1"/>
</dbReference>
<keyword evidence="6 9" id="KW-0648">Protein biosynthesis</keyword>
<accession>A0A815EBD0</accession>
<protein>
    <recommendedName>
        <fullName evidence="2">leucine--tRNA ligase</fullName>
        <ecNumber evidence="2">6.1.1.4</ecNumber>
    </recommendedName>
    <alternativeName>
        <fullName evidence="8">Leucyl-tRNA synthetase</fullName>
    </alternativeName>
</protein>
<dbReference type="Pfam" id="PF24810">
    <property type="entry name" value="RBD_LARS1"/>
    <property type="match status" value="1"/>
</dbReference>
<dbReference type="SUPFAM" id="SSF47323">
    <property type="entry name" value="Anticodon-binding domain of a subclass of class I aminoacyl-tRNA synthetases"/>
    <property type="match status" value="1"/>
</dbReference>
<dbReference type="Gene3D" id="1.10.730.10">
    <property type="entry name" value="Isoleucyl-tRNA Synthetase, Domain 1"/>
    <property type="match status" value="1"/>
</dbReference>
<evidence type="ECO:0000256" key="7">
    <source>
        <dbReference type="ARBA" id="ARBA00023146"/>
    </source>
</evidence>
<evidence type="ECO:0000256" key="3">
    <source>
        <dbReference type="ARBA" id="ARBA00022598"/>
    </source>
</evidence>
<dbReference type="InterPro" id="IPR002300">
    <property type="entry name" value="aa-tRNA-synth_Ia"/>
</dbReference>
<dbReference type="NCBIfam" id="NF008957">
    <property type="entry name" value="PRK12300.1"/>
    <property type="match status" value="1"/>
</dbReference>
<dbReference type="GO" id="GO:0004823">
    <property type="term" value="F:leucine-tRNA ligase activity"/>
    <property type="evidence" value="ECO:0007669"/>
    <property type="project" value="UniProtKB-EC"/>
</dbReference>
<dbReference type="Gene3D" id="3.90.740.10">
    <property type="entry name" value="Valyl/Leucyl/Isoleucyl-tRNA synthetase, editing domain"/>
    <property type="match status" value="1"/>
</dbReference>
<feature type="domain" description="Aminoacyl-tRNA synthetase class Ia" evidence="11">
    <location>
        <begin position="173"/>
        <end position="762"/>
    </location>
</feature>
<dbReference type="FunFam" id="3.90.740.10:FF:000001">
    <property type="entry name" value="Leucine--tRNA ligase, cytoplasmic"/>
    <property type="match status" value="1"/>
</dbReference>
<dbReference type="InterPro" id="IPR009080">
    <property type="entry name" value="tRNAsynth_Ia_anticodon-bd"/>
</dbReference>
<evidence type="ECO:0000313" key="17">
    <source>
        <dbReference type="Proteomes" id="UP000663832"/>
    </source>
</evidence>
<dbReference type="SUPFAM" id="SSF52374">
    <property type="entry name" value="Nucleotidylyl transferase"/>
    <property type="match status" value="1"/>
</dbReference>
<dbReference type="Proteomes" id="UP000663832">
    <property type="component" value="Unassembled WGS sequence"/>
</dbReference>
<keyword evidence="17" id="KW-1185">Reference proteome</keyword>
<evidence type="ECO:0000313" key="16">
    <source>
        <dbReference type="EMBL" id="CAF1308863.1"/>
    </source>
</evidence>
<dbReference type="PANTHER" id="PTHR45794">
    <property type="entry name" value="LEUCYL-TRNA SYNTHETASE"/>
    <property type="match status" value="1"/>
</dbReference>
<dbReference type="EMBL" id="CAJNOM010000273">
    <property type="protein sequence ID" value="CAF1308863.1"/>
    <property type="molecule type" value="Genomic_DNA"/>
</dbReference>
<dbReference type="OrthoDB" id="10249672at2759"/>
<evidence type="ECO:0000256" key="2">
    <source>
        <dbReference type="ARBA" id="ARBA00013164"/>
    </source>
</evidence>
<evidence type="ECO:0000256" key="10">
    <source>
        <dbReference type="SAM" id="MobiDB-lite"/>
    </source>
</evidence>
<sequence>MTDETISSVSLYTNTEEKRSTLKLDTIRKIESDIQKQWSDKKCFQVDAPTQWTDNKDKYFVTFPYPYVNGRLHLGHTFSLSKCEFAVGYQRLRGKHCLFPFAFHATGMPIPVKFGYPPKFPVEEDEQTSGTNEAKIENKAKGKKSKAAAKTGSEKYQWEIMRSIGIETDEEIKEFTNAQHWLQYFPPHVKSDLQKMGLKVDWRRSFITTDINPYYDSFIQWQIHHLKQNGKIQFGKRYTIYSPKDNQPCMDHDRSSGEGVGPQEYTLAKLCIQDDSIPEKLQKQNTSNGVYLVAATLRPETMYGQTNCWVHPDICYIAIETKDHGIFICTRHAARNLCYQNFTSEHGKFTVLAEFLGSELFGLPIKAPFAINEIIYVLPMLTIKEDKGTGIVTSVPSDSADDYAALIDLKNKKQLREKYSISDSMVLPFEPIPIIRIEGYGDLSAPFMYKKLNIQSQNDHDKLAAARDEIYKKGFYEGVLLKGKYEQKKVYDAKKLIRDDLVAEKLACVYYEPENKIKSRSGDECVVALCDQWFIDYGNKEWKDDARRVLQRLNVFSDETRQNFEGVFDWLHEHACSRSYGLGTKLPWDKQYLIESLSDSTIYMAYYTVAHLLQQQDSFDGQKIGPANIDPSEMTIDIWNYIFFVDRSYSSLKTNISKETLDRLRNEFQYWYPVDLRSSGKDLIPNHLTYSLYNHVAIWPNQEENRWPKAFRANGHLFLNGEKMSKSTGNFMTLIEAVERFSADGMRLTLADAGDSIEDANFDEKNAEAQLLRLYTFIQWVKEIVNMSSSQTTNQSDESTDENKSKNYFDRVLQSEINQSIKLTEEAYDNMLYKEVLKHGFFQLQKSRDNYRELYSETEQLNIPLLKHFIEIQALILSPICPHICDYVYQLLYPNKSIMEAKWPVAGEIDQSLIDSCEYLLDTVHDFRTRSKKFKDHNKATIYVTANYPQWQTFIINELKNIYQENSSFPETKTLASHFTNLKGTDAKYSKKIMPFVSYCQTLVNEANNNIHILDRHLTFNEYEILNDNQQYIQRELKLNELHIMKTDDAININNSEDITPGKPLIQFSAESLSALKNQ</sequence>
<dbReference type="GO" id="GO:0006429">
    <property type="term" value="P:leucyl-tRNA aminoacylation"/>
    <property type="evidence" value="ECO:0007669"/>
    <property type="project" value="InterPro"/>
</dbReference>
<dbReference type="InterPro" id="IPR013155">
    <property type="entry name" value="M/V/L/I-tRNA-synth_anticd-bd"/>
</dbReference>
<keyword evidence="7 9" id="KW-0030">Aminoacyl-tRNA synthetase</keyword>
<feature type="domain" description="Leucine--tRNA ligase RagD-binding" evidence="13">
    <location>
        <begin position="944"/>
        <end position="1002"/>
    </location>
</feature>
<dbReference type="InterPro" id="IPR009008">
    <property type="entry name" value="Val/Leu/Ile-tRNA-synth_edit"/>
</dbReference>
<evidence type="ECO:0000259" key="13">
    <source>
        <dbReference type="Pfam" id="PF24810"/>
    </source>
</evidence>
<keyword evidence="3 9" id="KW-0436">Ligase</keyword>
<evidence type="ECO:0000313" key="15">
    <source>
        <dbReference type="EMBL" id="CAF1307773.1"/>
    </source>
</evidence>
<gene>
    <name evidence="14" type="ORF">BJG266_LOCUS7809</name>
    <name evidence="15" type="ORF">QVE165_LOCUS31614</name>
    <name evidence="16" type="ORF">QVE165_LOCUS31674</name>
</gene>
<dbReference type="GO" id="GO:0002161">
    <property type="term" value="F:aminoacyl-tRNA deacylase activity"/>
    <property type="evidence" value="ECO:0007669"/>
    <property type="project" value="InterPro"/>
</dbReference>
<dbReference type="InterPro" id="IPR001412">
    <property type="entry name" value="aa-tRNA-synth_I_CS"/>
</dbReference>
<dbReference type="CDD" id="cd07959">
    <property type="entry name" value="Anticodon_Ia_Leu_AEc"/>
    <property type="match status" value="1"/>
</dbReference>
<dbReference type="PROSITE" id="PS00178">
    <property type="entry name" value="AA_TRNA_LIGASE_I"/>
    <property type="match status" value="1"/>
</dbReference>
<dbReference type="InterPro" id="IPR004493">
    <property type="entry name" value="Leu-tRNA-synth_Ia_arc/euk"/>
</dbReference>
<evidence type="ECO:0000313" key="14">
    <source>
        <dbReference type="EMBL" id="CAF0850425.1"/>
    </source>
</evidence>
<comment type="similarity">
    <text evidence="1 9">Belongs to the class-I aminoacyl-tRNA synthetase family.</text>
</comment>